<gene>
    <name evidence="3" type="ORF">OM075_16095</name>
</gene>
<dbReference type="AlphaFoldDB" id="A0AAE3SH64"/>
<evidence type="ECO:0000256" key="1">
    <source>
        <dbReference type="SAM" id="SignalP"/>
    </source>
</evidence>
<feature type="domain" description="SPOR" evidence="2">
    <location>
        <begin position="68"/>
        <end position="140"/>
    </location>
</feature>
<dbReference type="Pfam" id="PF05036">
    <property type="entry name" value="SPOR"/>
    <property type="match status" value="1"/>
</dbReference>
<evidence type="ECO:0000313" key="4">
    <source>
        <dbReference type="Proteomes" id="UP001209229"/>
    </source>
</evidence>
<keyword evidence="1" id="KW-0732">Signal</keyword>
<dbReference type="EMBL" id="JAPDPJ010000042">
    <property type="protein sequence ID" value="MCW3787998.1"/>
    <property type="molecule type" value="Genomic_DNA"/>
</dbReference>
<dbReference type="GO" id="GO:0042834">
    <property type="term" value="F:peptidoglycan binding"/>
    <property type="evidence" value="ECO:0007669"/>
    <property type="project" value="InterPro"/>
</dbReference>
<dbReference type="SUPFAM" id="SSF110997">
    <property type="entry name" value="Sporulation related repeat"/>
    <property type="match status" value="1"/>
</dbReference>
<organism evidence="3 4">
    <name type="scientific">Plebeiibacterium sediminum</name>
    <dbReference type="NCBI Taxonomy" id="2992112"/>
    <lineage>
        <taxon>Bacteria</taxon>
        <taxon>Pseudomonadati</taxon>
        <taxon>Bacteroidota</taxon>
        <taxon>Bacteroidia</taxon>
        <taxon>Marinilabiliales</taxon>
        <taxon>Marinilabiliaceae</taxon>
        <taxon>Plebeiibacterium</taxon>
    </lineage>
</organism>
<protein>
    <submittedName>
        <fullName evidence="3">SPOR domain-containing protein</fullName>
    </submittedName>
</protein>
<feature type="chain" id="PRO_5041989123" evidence="1">
    <location>
        <begin position="20"/>
        <end position="157"/>
    </location>
</feature>
<dbReference type="Proteomes" id="UP001209229">
    <property type="component" value="Unassembled WGS sequence"/>
</dbReference>
<reference evidence="3" key="1">
    <citation type="submission" date="2022-10" db="EMBL/GenBank/DDBJ databases">
        <authorList>
            <person name="Yu W.X."/>
        </authorList>
    </citation>
    <scope>NUCLEOTIDE SEQUENCE</scope>
    <source>
        <strain evidence="3">AAT</strain>
    </source>
</reference>
<accession>A0AAE3SH64</accession>
<dbReference type="InterPro" id="IPR007730">
    <property type="entry name" value="SPOR-like_dom"/>
</dbReference>
<name>A0AAE3SH64_9BACT</name>
<proteinExistence type="predicted"/>
<comment type="caution">
    <text evidence="3">The sequence shown here is derived from an EMBL/GenBank/DDBJ whole genome shotgun (WGS) entry which is preliminary data.</text>
</comment>
<dbReference type="Gene3D" id="3.30.70.1070">
    <property type="entry name" value="Sporulation related repeat"/>
    <property type="match status" value="1"/>
</dbReference>
<dbReference type="InterPro" id="IPR036680">
    <property type="entry name" value="SPOR-like_sf"/>
</dbReference>
<evidence type="ECO:0000259" key="2">
    <source>
        <dbReference type="Pfam" id="PF05036"/>
    </source>
</evidence>
<sequence length="157" mass="17752">MIRVLYIVVLVFVCCMSNAQNKSGQDFFEKIGSSQESEGSLQVIQSPEISDLVGIHLDMNNRAGGIDGFRIQLYLGSNNNAKKEASEVKAKVLSLFQDEKIYVMYEAPFWRVQVGDFRSKSESLELYRKLKKEFPSCYPVPVDNIQLTSLDNNNVSN</sequence>
<dbReference type="RefSeq" id="WP_301191559.1">
    <property type="nucleotide sequence ID" value="NZ_JAPDPJ010000042.1"/>
</dbReference>
<feature type="signal peptide" evidence="1">
    <location>
        <begin position="1"/>
        <end position="19"/>
    </location>
</feature>
<keyword evidence="4" id="KW-1185">Reference proteome</keyword>
<evidence type="ECO:0000313" key="3">
    <source>
        <dbReference type="EMBL" id="MCW3787998.1"/>
    </source>
</evidence>